<dbReference type="UniPathway" id="UPA00047">
    <property type="reaction ID" value="UER00057"/>
</dbReference>
<dbReference type="Proteomes" id="UP000092154">
    <property type="component" value="Unassembled WGS sequence"/>
</dbReference>
<dbReference type="InterPro" id="IPR037237">
    <property type="entry name" value="IlvD/EDD_N"/>
</dbReference>
<evidence type="ECO:0000256" key="12">
    <source>
        <dbReference type="ARBA" id="ARBA00029436"/>
    </source>
</evidence>
<evidence type="ECO:0000256" key="6">
    <source>
        <dbReference type="ARBA" id="ARBA00022842"/>
    </source>
</evidence>
<protein>
    <recommendedName>
        <fullName evidence="14">dihydroxy-acid dehydratase</fullName>
        <ecNumber evidence="14">4.2.1.9</ecNumber>
    </recommendedName>
</protein>
<keyword evidence="9" id="KW-0456">Lyase</keyword>
<keyword evidence="8" id="KW-0411">Iron-sulfur</keyword>
<proteinExistence type="inferred from homology"/>
<evidence type="ECO:0000256" key="11">
    <source>
        <dbReference type="ARBA" id="ARBA00029304"/>
    </source>
</evidence>
<dbReference type="PROSITE" id="PS00886">
    <property type="entry name" value="ILVD_EDD_1"/>
    <property type="match status" value="1"/>
</dbReference>
<dbReference type="FunFam" id="3.50.30.80:FF:000001">
    <property type="entry name" value="Dihydroxy-acid dehydratase"/>
    <property type="match status" value="1"/>
</dbReference>
<evidence type="ECO:0000256" key="15">
    <source>
        <dbReference type="ARBA" id="ARBA00034078"/>
    </source>
</evidence>
<keyword evidence="20" id="KW-1185">Reference proteome</keyword>
<dbReference type="InterPro" id="IPR042096">
    <property type="entry name" value="Dihydro-acid_dehy_C"/>
</dbReference>
<dbReference type="GO" id="GO:0009097">
    <property type="term" value="P:isoleucine biosynthetic process"/>
    <property type="evidence" value="ECO:0007669"/>
    <property type="project" value="UniProtKB-UniPathway"/>
</dbReference>
<evidence type="ECO:0000256" key="9">
    <source>
        <dbReference type="ARBA" id="ARBA00023239"/>
    </source>
</evidence>
<dbReference type="Pfam" id="PF24877">
    <property type="entry name" value="ILV_EDD_C"/>
    <property type="match status" value="1"/>
</dbReference>
<dbReference type="GO" id="GO:0005739">
    <property type="term" value="C:mitochondrion"/>
    <property type="evidence" value="ECO:0007669"/>
    <property type="project" value="TreeGrafter"/>
</dbReference>
<sequence>MMQSRLVSRSASRRFSRQTRSLWSSPARCEDKPIMNRYSRTVTQRKDQGASQAMLYATEGISNDEDFQKSMVGVASVWYEGNPCNRHLLGLGQEIKGSLVESGLIGYQFGTVGVSDGISMGTAGMSYSLQSRDLIADQVETAGGGHWLDGMVVVPGCDKNMPGVLMALGRLNRPGLMVYGGTIRAGSCAGQPQLDVVSAFQAYGKYLQDGQTPDAEAFRYDTVRHACPGPGACGGMYTANTMASAAEVLGMTLPGSSSYPAQSEEKHHECKAVGAAMRNLIEKNILPRDIMTRSAFENAMVLTMILGGSTNAVLHLIAMAHSVGIKLTIDDFARVSESTPFLADIKPSGKYVMEDVYKIGGIPKILHFLMKNNFIDGNNMTVTGATLGENLERWVHKHGELSSSQDVIRPLDKPIKATGHIRILRGNLAPGGAVAKITGKEGLGFTGKARTFDSEEAFVSAVELGSIKQGEKTVAVMRYLGPKGGPGMPEMLKPTSLIMGAGLGQDVACLTDGRFSGGSHGFCIGHVVPEAQVGGPIAFVEDGDTISVDAVANTIELHITPEEMERRRKAWVAPPLKVTQGTLYKYVKSVEDASHGCITDG</sequence>
<dbReference type="FunCoup" id="A0A1B7NDD5">
    <property type="interactions" value="187"/>
</dbReference>
<evidence type="ECO:0000256" key="5">
    <source>
        <dbReference type="ARBA" id="ARBA00022723"/>
    </source>
</evidence>
<dbReference type="InterPro" id="IPR056740">
    <property type="entry name" value="ILV_EDD_C"/>
</dbReference>
<gene>
    <name evidence="19" type="ORF">K503DRAFT_847549</name>
</gene>
<dbReference type="Gene3D" id="3.50.30.80">
    <property type="entry name" value="IlvD/EDD C-terminal domain-like"/>
    <property type="match status" value="1"/>
</dbReference>
<evidence type="ECO:0000256" key="16">
    <source>
        <dbReference type="ARBA" id="ARBA00052865"/>
    </source>
</evidence>
<evidence type="ECO:0000259" key="18">
    <source>
        <dbReference type="Pfam" id="PF24877"/>
    </source>
</evidence>
<evidence type="ECO:0000256" key="10">
    <source>
        <dbReference type="ARBA" id="ARBA00023304"/>
    </source>
</evidence>
<evidence type="ECO:0000256" key="4">
    <source>
        <dbReference type="ARBA" id="ARBA00022714"/>
    </source>
</evidence>
<dbReference type="SUPFAM" id="SSF52016">
    <property type="entry name" value="LeuD/IlvD-like"/>
    <property type="match status" value="1"/>
</dbReference>
<dbReference type="PANTHER" id="PTHR21000:SF5">
    <property type="entry name" value="DIHYDROXY-ACID DEHYDRATASE, MITOCHONDRIAL"/>
    <property type="match status" value="1"/>
</dbReference>
<keyword evidence="3" id="KW-0028">Amino-acid biosynthesis</keyword>
<dbReference type="UniPathway" id="UPA00049">
    <property type="reaction ID" value="UER00061"/>
</dbReference>
<comment type="catalytic activity">
    <reaction evidence="16">
        <text>(2R,3R)-2,3-dihydroxy-3-methylpentanoate = (S)-3-methyl-2-oxopentanoate + H2O</text>
        <dbReference type="Rhea" id="RHEA:27694"/>
        <dbReference type="ChEBI" id="CHEBI:15377"/>
        <dbReference type="ChEBI" id="CHEBI:35146"/>
        <dbReference type="ChEBI" id="CHEBI:49258"/>
        <dbReference type="EC" id="4.2.1.9"/>
    </reaction>
    <physiologicalReaction direction="left-to-right" evidence="16">
        <dbReference type="Rhea" id="RHEA:27695"/>
    </physiologicalReaction>
</comment>
<evidence type="ECO:0000256" key="1">
    <source>
        <dbReference type="ARBA" id="ARBA00001946"/>
    </source>
</evidence>
<evidence type="ECO:0000256" key="7">
    <source>
        <dbReference type="ARBA" id="ARBA00023004"/>
    </source>
</evidence>
<dbReference type="GO" id="GO:0004160">
    <property type="term" value="F:dihydroxy-acid dehydratase activity"/>
    <property type="evidence" value="ECO:0007669"/>
    <property type="project" value="UniProtKB-EC"/>
</dbReference>
<comment type="pathway">
    <text evidence="13">Amino-acid biosynthesis; L-isoleucine biosynthesis; L-isoleucine from 2-oxobutanoate: step 3/4.</text>
</comment>
<evidence type="ECO:0000256" key="14">
    <source>
        <dbReference type="ARBA" id="ARBA00029490"/>
    </source>
</evidence>
<keyword evidence="5" id="KW-0479">Metal-binding</keyword>
<dbReference type="SUPFAM" id="SSF143975">
    <property type="entry name" value="IlvD/EDD N-terminal domain-like"/>
    <property type="match status" value="1"/>
</dbReference>
<dbReference type="PANTHER" id="PTHR21000">
    <property type="entry name" value="DIHYDROXY-ACID DEHYDRATASE DAD"/>
    <property type="match status" value="1"/>
</dbReference>
<evidence type="ECO:0000313" key="20">
    <source>
        <dbReference type="Proteomes" id="UP000092154"/>
    </source>
</evidence>
<dbReference type="EMBL" id="KV448148">
    <property type="protein sequence ID" value="OAX42838.1"/>
    <property type="molecule type" value="Genomic_DNA"/>
</dbReference>
<dbReference type="InterPro" id="IPR000581">
    <property type="entry name" value="ILV_EDD_N"/>
</dbReference>
<dbReference type="InParanoid" id="A0A1B7NDD5"/>
<organism evidence="19 20">
    <name type="scientific">Rhizopogon vinicolor AM-OR11-026</name>
    <dbReference type="NCBI Taxonomy" id="1314800"/>
    <lineage>
        <taxon>Eukaryota</taxon>
        <taxon>Fungi</taxon>
        <taxon>Dikarya</taxon>
        <taxon>Basidiomycota</taxon>
        <taxon>Agaricomycotina</taxon>
        <taxon>Agaricomycetes</taxon>
        <taxon>Agaricomycetidae</taxon>
        <taxon>Boletales</taxon>
        <taxon>Suillineae</taxon>
        <taxon>Rhizopogonaceae</taxon>
        <taxon>Rhizopogon</taxon>
    </lineage>
</organism>
<accession>A0A1B7NDD5</accession>
<comment type="cofactor">
    <cofactor evidence="15">
        <name>[2Fe-2S] cluster</name>
        <dbReference type="ChEBI" id="CHEBI:190135"/>
    </cofactor>
</comment>
<comment type="pathway">
    <text evidence="12">Amino-acid biosynthesis; L-valine biosynthesis; L-valine from pyruvate: step 3/4.</text>
</comment>
<dbReference type="InterPro" id="IPR050165">
    <property type="entry name" value="DHAD_IlvD/Edd"/>
</dbReference>
<dbReference type="InterPro" id="IPR020558">
    <property type="entry name" value="DiOHA_6PGluconate_deHydtase_CS"/>
</dbReference>
<evidence type="ECO:0000256" key="2">
    <source>
        <dbReference type="ARBA" id="ARBA00006486"/>
    </source>
</evidence>
<comment type="catalytic activity">
    <reaction evidence="11">
        <text>(2R)-2,3-dihydroxy-3-methylbutanoate = 3-methyl-2-oxobutanoate + H2O</text>
        <dbReference type="Rhea" id="RHEA:24809"/>
        <dbReference type="ChEBI" id="CHEBI:11851"/>
        <dbReference type="ChEBI" id="CHEBI:15377"/>
        <dbReference type="ChEBI" id="CHEBI:49072"/>
        <dbReference type="EC" id="4.2.1.9"/>
    </reaction>
    <physiologicalReaction direction="left-to-right" evidence="11">
        <dbReference type="Rhea" id="RHEA:24810"/>
    </physiologicalReaction>
</comment>
<feature type="domain" description="Dihydroxy-acid/6-phosphogluconate dehydratase N-terminal" evidence="17">
    <location>
        <begin position="69"/>
        <end position="390"/>
    </location>
</feature>
<dbReference type="GO" id="GO:0046872">
    <property type="term" value="F:metal ion binding"/>
    <property type="evidence" value="ECO:0007669"/>
    <property type="project" value="UniProtKB-KW"/>
</dbReference>
<name>A0A1B7NDD5_9AGAM</name>
<keyword evidence="7" id="KW-0408">Iron</keyword>
<dbReference type="NCBIfam" id="NF002068">
    <property type="entry name" value="PRK00911.1"/>
    <property type="match status" value="1"/>
</dbReference>
<dbReference type="GO" id="GO:0051537">
    <property type="term" value="F:2 iron, 2 sulfur cluster binding"/>
    <property type="evidence" value="ECO:0007669"/>
    <property type="project" value="UniProtKB-KW"/>
</dbReference>
<keyword evidence="4" id="KW-0001">2Fe-2S</keyword>
<keyword evidence="10" id="KW-0100">Branched-chain amino acid biosynthesis</keyword>
<dbReference type="Pfam" id="PF00920">
    <property type="entry name" value="ILVD_EDD_N"/>
    <property type="match status" value="1"/>
</dbReference>
<keyword evidence="6" id="KW-0460">Magnesium</keyword>
<dbReference type="EC" id="4.2.1.9" evidence="14"/>
<reference evidence="19 20" key="1">
    <citation type="submission" date="2016-06" db="EMBL/GenBank/DDBJ databases">
        <title>Comparative genomics of the ectomycorrhizal sister species Rhizopogon vinicolor and Rhizopogon vesiculosus (Basidiomycota: Boletales) reveals a divergence of the mating type B locus.</title>
        <authorList>
            <consortium name="DOE Joint Genome Institute"/>
            <person name="Mujic A.B."/>
            <person name="Kuo A."/>
            <person name="Tritt A."/>
            <person name="Lipzen A."/>
            <person name="Chen C."/>
            <person name="Johnson J."/>
            <person name="Sharma A."/>
            <person name="Barry K."/>
            <person name="Grigoriev I.V."/>
            <person name="Spatafora J.W."/>
        </authorList>
    </citation>
    <scope>NUCLEOTIDE SEQUENCE [LARGE SCALE GENOMIC DNA]</scope>
    <source>
        <strain evidence="19 20">AM-OR11-026</strain>
    </source>
</reference>
<dbReference type="InterPro" id="IPR004404">
    <property type="entry name" value="DihydroxyA_deHydtase"/>
</dbReference>
<dbReference type="NCBIfam" id="TIGR00110">
    <property type="entry name" value="ilvD"/>
    <property type="match status" value="1"/>
</dbReference>
<evidence type="ECO:0000256" key="13">
    <source>
        <dbReference type="ARBA" id="ARBA00029437"/>
    </source>
</evidence>
<dbReference type="AlphaFoldDB" id="A0A1B7NDD5"/>
<dbReference type="OrthoDB" id="3851628at2759"/>
<evidence type="ECO:0000256" key="8">
    <source>
        <dbReference type="ARBA" id="ARBA00023014"/>
    </source>
</evidence>
<evidence type="ECO:0000313" key="19">
    <source>
        <dbReference type="EMBL" id="OAX42838.1"/>
    </source>
</evidence>
<evidence type="ECO:0000256" key="3">
    <source>
        <dbReference type="ARBA" id="ARBA00022605"/>
    </source>
</evidence>
<evidence type="ECO:0000259" key="17">
    <source>
        <dbReference type="Pfam" id="PF00920"/>
    </source>
</evidence>
<comment type="similarity">
    <text evidence="2">Belongs to the IlvD/Edd family.</text>
</comment>
<feature type="domain" description="Dihydroxy-acid/6-phosphogluconate dehydratase C-terminal" evidence="18">
    <location>
        <begin position="406"/>
        <end position="597"/>
    </location>
</feature>
<dbReference type="GO" id="GO:0009099">
    <property type="term" value="P:L-valine biosynthetic process"/>
    <property type="evidence" value="ECO:0007669"/>
    <property type="project" value="UniProtKB-UniPathway"/>
</dbReference>
<dbReference type="STRING" id="1314800.A0A1B7NDD5"/>
<comment type="cofactor">
    <cofactor evidence="1">
        <name>Mg(2+)</name>
        <dbReference type="ChEBI" id="CHEBI:18420"/>
    </cofactor>
</comment>